<accession>A0A1G1WTL9</accession>
<dbReference type="InterPro" id="IPR013221">
    <property type="entry name" value="Mur_ligase_cen"/>
</dbReference>
<dbReference type="PANTHER" id="PTHR43024:SF1">
    <property type="entry name" value="UDP-N-ACETYLMURAMOYL-TRIPEPTIDE--D-ALANYL-D-ALANINE LIGASE"/>
    <property type="match status" value="1"/>
</dbReference>
<keyword evidence="2" id="KW-0547">Nucleotide-binding</keyword>
<evidence type="ECO:0000313" key="7">
    <source>
        <dbReference type="Proteomes" id="UP000179279"/>
    </source>
</evidence>
<dbReference type="Proteomes" id="UP000179279">
    <property type="component" value="Unassembled WGS sequence"/>
</dbReference>
<evidence type="ECO:0000313" key="6">
    <source>
        <dbReference type="EMBL" id="OGY31082.1"/>
    </source>
</evidence>
<sequence>MKATFHRLRRLLAKIWLLGHKNVDVIGVTGSYGKTNVTSAIASVLSKKFKVLQTDLNLDTIYNIPITVLKLGSQQKLVLEYGIDRPGEMDYHLFVAKPKIAVITGITPVHADSSHLSSLENIIKEKSKLAAAVPKNGWVIVNWEDQLSRGVANVARGKVMFYGKNRHKCDLWASHVKVDFKGTTFKLNFQGQSHNVKIPLVGRHHVFTALAAAAAGLLSGLKWREIYSGLSALKPLDGRGNIEPGPKETIILDDSRRANPASTIAGLQTLADLPAKRKIAVLGEMGELGKYEEEGHRGVGQKAAETKPDYLICVGPATKYIVEEAKKGIKKDRVIWTKDVFEAAGVLAGILQRGDLWYLKGSLLKHLERIPLILDGKDVDTDEIASKRYEVYK</sequence>
<dbReference type="SUPFAM" id="SSF53244">
    <property type="entry name" value="MurD-like peptide ligases, peptide-binding domain"/>
    <property type="match status" value="1"/>
</dbReference>
<dbReference type="Pfam" id="PF08245">
    <property type="entry name" value="Mur_ligase_M"/>
    <property type="match status" value="1"/>
</dbReference>
<dbReference type="Pfam" id="PF02875">
    <property type="entry name" value="Mur_ligase_C"/>
    <property type="match status" value="1"/>
</dbReference>
<dbReference type="InterPro" id="IPR036615">
    <property type="entry name" value="Mur_ligase_C_dom_sf"/>
</dbReference>
<comment type="caution">
    <text evidence="6">The sequence shown here is derived from an EMBL/GenBank/DDBJ whole genome shotgun (WGS) entry which is preliminary data.</text>
</comment>
<organism evidence="6 7">
    <name type="scientific">Candidatus Woykebacteria bacterium RIFCSPLOWO2_01_FULL_41_12</name>
    <dbReference type="NCBI Taxonomy" id="1802604"/>
    <lineage>
        <taxon>Bacteria</taxon>
        <taxon>Candidatus Woykeibacteriota</taxon>
    </lineage>
</organism>
<evidence type="ECO:0008006" key="8">
    <source>
        <dbReference type="Google" id="ProtNLM"/>
    </source>
</evidence>
<dbReference type="AlphaFoldDB" id="A0A1G1WTL9"/>
<name>A0A1G1WTL9_9BACT</name>
<evidence type="ECO:0000256" key="2">
    <source>
        <dbReference type="ARBA" id="ARBA00022741"/>
    </source>
</evidence>
<evidence type="ECO:0000259" key="5">
    <source>
        <dbReference type="Pfam" id="PF08245"/>
    </source>
</evidence>
<dbReference type="InterPro" id="IPR051046">
    <property type="entry name" value="MurCDEF_CellWall_CoF430Synth"/>
</dbReference>
<dbReference type="PANTHER" id="PTHR43024">
    <property type="entry name" value="UDP-N-ACETYLMURAMOYL-TRIPEPTIDE--D-ALANYL-D-ALANINE LIGASE"/>
    <property type="match status" value="1"/>
</dbReference>
<evidence type="ECO:0000256" key="1">
    <source>
        <dbReference type="ARBA" id="ARBA00022598"/>
    </source>
</evidence>
<dbReference type="EMBL" id="MHDA01000039">
    <property type="protein sequence ID" value="OGY31082.1"/>
    <property type="molecule type" value="Genomic_DNA"/>
</dbReference>
<reference evidence="6 7" key="1">
    <citation type="journal article" date="2016" name="Nat. Commun.">
        <title>Thousands of microbial genomes shed light on interconnected biogeochemical processes in an aquifer system.</title>
        <authorList>
            <person name="Anantharaman K."/>
            <person name="Brown C.T."/>
            <person name="Hug L.A."/>
            <person name="Sharon I."/>
            <person name="Castelle C.J."/>
            <person name="Probst A.J."/>
            <person name="Thomas B.C."/>
            <person name="Singh A."/>
            <person name="Wilkins M.J."/>
            <person name="Karaoz U."/>
            <person name="Brodie E.L."/>
            <person name="Williams K.H."/>
            <person name="Hubbard S.S."/>
            <person name="Banfield J.F."/>
        </authorList>
    </citation>
    <scope>NUCLEOTIDE SEQUENCE [LARGE SCALE GENOMIC DNA]</scope>
</reference>
<dbReference type="Gene3D" id="3.40.1190.10">
    <property type="entry name" value="Mur-like, catalytic domain"/>
    <property type="match status" value="1"/>
</dbReference>
<feature type="domain" description="Mur ligase central" evidence="5">
    <location>
        <begin position="28"/>
        <end position="215"/>
    </location>
</feature>
<dbReference type="InterPro" id="IPR004101">
    <property type="entry name" value="Mur_ligase_C"/>
</dbReference>
<keyword evidence="3" id="KW-0067">ATP-binding</keyword>
<keyword evidence="1" id="KW-0436">Ligase</keyword>
<proteinExistence type="predicted"/>
<dbReference type="GO" id="GO:0005524">
    <property type="term" value="F:ATP binding"/>
    <property type="evidence" value="ECO:0007669"/>
    <property type="project" value="UniProtKB-KW"/>
</dbReference>
<evidence type="ECO:0000259" key="4">
    <source>
        <dbReference type="Pfam" id="PF02875"/>
    </source>
</evidence>
<feature type="domain" description="Mur ligase C-terminal" evidence="4">
    <location>
        <begin position="249"/>
        <end position="362"/>
    </location>
</feature>
<dbReference type="Gene3D" id="3.90.190.20">
    <property type="entry name" value="Mur ligase, C-terminal domain"/>
    <property type="match status" value="1"/>
</dbReference>
<dbReference type="InterPro" id="IPR036565">
    <property type="entry name" value="Mur-like_cat_sf"/>
</dbReference>
<gene>
    <name evidence="6" type="ORF">A3A57_00155</name>
</gene>
<protein>
    <recommendedName>
        <fullName evidence="8">UDP-N-acetylmuramoyl-tripeptide--D-alanyl-D-alanine ligase</fullName>
    </recommendedName>
</protein>
<dbReference type="SUPFAM" id="SSF53623">
    <property type="entry name" value="MurD-like peptide ligases, catalytic domain"/>
    <property type="match status" value="1"/>
</dbReference>
<dbReference type="GO" id="GO:0016881">
    <property type="term" value="F:acid-amino acid ligase activity"/>
    <property type="evidence" value="ECO:0007669"/>
    <property type="project" value="InterPro"/>
</dbReference>
<evidence type="ECO:0000256" key="3">
    <source>
        <dbReference type="ARBA" id="ARBA00022840"/>
    </source>
</evidence>